<gene>
    <name evidence="1" type="ORF">ABUH87_15955</name>
</gene>
<name>A0ABV3RG48_9SPHN</name>
<reference evidence="1 2" key="1">
    <citation type="submission" date="2024-06" db="EMBL/GenBank/DDBJ databases">
        <title>Novosphingobium rhizovicinus M1R2S20.</title>
        <authorList>
            <person name="Sun J.-Q."/>
        </authorList>
    </citation>
    <scope>NUCLEOTIDE SEQUENCE [LARGE SCALE GENOMIC DNA]</scope>
    <source>
        <strain evidence="1 2">M1R2S20</strain>
    </source>
</reference>
<sequence length="48" mass="5526">MASKLGQFVERVLIMTSQQLSLCCHREVGNIPLETLRRRNDPRSNRDG</sequence>
<evidence type="ECO:0000313" key="1">
    <source>
        <dbReference type="EMBL" id="MEW9856634.1"/>
    </source>
</evidence>
<dbReference type="Proteomes" id="UP001556118">
    <property type="component" value="Unassembled WGS sequence"/>
</dbReference>
<dbReference type="EMBL" id="JBFNXR010000052">
    <property type="protein sequence ID" value="MEW9856634.1"/>
    <property type="molecule type" value="Genomic_DNA"/>
</dbReference>
<keyword evidence="2" id="KW-1185">Reference proteome</keyword>
<organism evidence="1 2">
    <name type="scientific">Novosphingobium rhizovicinum</name>
    <dbReference type="NCBI Taxonomy" id="3228928"/>
    <lineage>
        <taxon>Bacteria</taxon>
        <taxon>Pseudomonadati</taxon>
        <taxon>Pseudomonadota</taxon>
        <taxon>Alphaproteobacteria</taxon>
        <taxon>Sphingomonadales</taxon>
        <taxon>Sphingomonadaceae</taxon>
        <taxon>Novosphingobium</taxon>
    </lineage>
</organism>
<dbReference type="RefSeq" id="WP_367775097.1">
    <property type="nucleotide sequence ID" value="NZ_JBFNXR010000052.1"/>
</dbReference>
<protein>
    <submittedName>
        <fullName evidence="1">Uncharacterized protein</fullName>
    </submittedName>
</protein>
<evidence type="ECO:0000313" key="2">
    <source>
        <dbReference type="Proteomes" id="UP001556118"/>
    </source>
</evidence>
<proteinExistence type="predicted"/>
<comment type="caution">
    <text evidence="1">The sequence shown here is derived from an EMBL/GenBank/DDBJ whole genome shotgun (WGS) entry which is preliminary data.</text>
</comment>
<accession>A0ABV3RG48</accession>